<dbReference type="OrthoDB" id="2588098at2759"/>
<protein>
    <submittedName>
        <fullName evidence="1">Uncharacterized protein</fullName>
    </submittedName>
</protein>
<dbReference type="Proteomes" id="UP000775547">
    <property type="component" value="Unassembled WGS sequence"/>
</dbReference>
<reference evidence="1" key="1">
    <citation type="submission" date="2020-07" db="EMBL/GenBank/DDBJ databases">
        <authorList>
            <person name="Nieuwenhuis M."/>
            <person name="Van De Peppel L.J.J."/>
        </authorList>
    </citation>
    <scope>NUCLEOTIDE SEQUENCE</scope>
    <source>
        <strain evidence="1">AP01</strain>
        <tissue evidence="1">Mycelium</tissue>
    </source>
</reference>
<evidence type="ECO:0000313" key="2">
    <source>
        <dbReference type="Proteomes" id="UP000775547"/>
    </source>
</evidence>
<evidence type="ECO:0000313" key="1">
    <source>
        <dbReference type="EMBL" id="KAG5641870.1"/>
    </source>
</evidence>
<name>A0A9P7G308_9AGAR</name>
<keyword evidence="2" id="KW-1185">Reference proteome</keyword>
<gene>
    <name evidence="1" type="ORF">DXG03_004094</name>
</gene>
<organism evidence="1 2">
    <name type="scientific">Asterophora parasitica</name>
    <dbReference type="NCBI Taxonomy" id="117018"/>
    <lineage>
        <taxon>Eukaryota</taxon>
        <taxon>Fungi</taxon>
        <taxon>Dikarya</taxon>
        <taxon>Basidiomycota</taxon>
        <taxon>Agaricomycotina</taxon>
        <taxon>Agaricomycetes</taxon>
        <taxon>Agaricomycetidae</taxon>
        <taxon>Agaricales</taxon>
        <taxon>Tricholomatineae</taxon>
        <taxon>Lyophyllaceae</taxon>
        <taxon>Asterophora</taxon>
    </lineage>
</organism>
<proteinExistence type="predicted"/>
<sequence>MSAMHMGIGPALDASVRHANLIGSWAADRIIFVGEYTDGGDFPEGTLTAEELTEFKDESLYMIAARWENARPIRLPRQLADNAQGKARVVGNLVKHYYVCADAFGTPPEYVRGPEVSKGRELADVVLSKTG</sequence>
<dbReference type="EMBL" id="JABCKV010000240">
    <property type="protein sequence ID" value="KAG5641870.1"/>
    <property type="molecule type" value="Genomic_DNA"/>
</dbReference>
<reference evidence="1" key="2">
    <citation type="submission" date="2021-10" db="EMBL/GenBank/DDBJ databases">
        <title>Phylogenomics reveals ancestral predisposition of the termite-cultivated fungus Termitomyces towards a domesticated lifestyle.</title>
        <authorList>
            <person name="Auxier B."/>
            <person name="Grum-Grzhimaylo A."/>
            <person name="Cardenas M.E."/>
            <person name="Lodge J.D."/>
            <person name="Laessoe T."/>
            <person name="Pedersen O."/>
            <person name="Smith M.E."/>
            <person name="Kuyper T.W."/>
            <person name="Franco-Molano E.A."/>
            <person name="Baroni T.J."/>
            <person name="Aanen D.K."/>
        </authorList>
    </citation>
    <scope>NUCLEOTIDE SEQUENCE</scope>
    <source>
        <strain evidence="1">AP01</strain>
        <tissue evidence="1">Mycelium</tissue>
    </source>
</reference>
<dbReference type="AlphaFoldDB" id="A0A9P7G308"/>
<accession>A0A9P7G308</accession>
<comment type="caution">
    <text evidence="1">The sequence shown here is derived from an EMBL/GenBank/DDBJ whole genome shotgun (WGS) entry which is preliminary data.</text>
</comment>